<dbReference type="Proteomes" id="UP000807025">
    <property type="component" value="Unassembled WGS sequence"/>
</dbReference>
<accession>A0A9P5ZJM8</accession>
<gene>
    <name evidence="2" type="ORF">BDN71DRAFT_301267</name>
</gene>
<protein>
    <submittedName>
        <fullName evidence="2">Uncharacterized protein</fullName>
    </submittedName>
</protein>
<comment type="caution">
    <text evidence="2">The sequence shown here is derived from an EMBL/GenBank/DDBJ whole genome shotgun (WGS) entry which is preliminary data.</text>
</comment>
<evidence type="ECO:0000256" key="1">
    <source>
        <dbReference type="SAM" id="MobiDB-lite"/>
    </source>
</evidence>
<feature type="compositionally biased region" description="Low complexity" evidence="1">
    <location>
        <begin position="1"/>
        <end position="16"/>
    </location>
</feature>
<feature type="region of interest" description="Disordered" evidence="1">
    <location>
        <begin position="1"/>
        <end position="22"/>
    </location>
</feature>
<proteinExistence type="predicted"/>
<sequence length="200" mass="22128">MSRSPSPSTQTPTESPTDMHPDLSFEVIGDLEAMDIYGEEGDDDLDFDLDALNLAYPDEGTPSPLLPLPPATTNIDSTINTGVTSSCNKEILIAFEDPGDEAENDEDWGEAELPFKNASFVIRSHLRPRQHQPLEAETQRQCVLQAQTRHRTARTELSSTTGTGIYDREYDIRKVVSVGAVECGNLPEAMCQQSSQQRTW</sequence>
<organism evidence="2 3">
    <name type="scientific">Pleurotus eryngii</name>
    <name type="common">Boletus of the steppes</name>
    <dbReference type="NCBI Taxonomy" id="5323"/>
    <lineage>
        <taxon>Eukaryota</taxon>
        <taxon>Fungi</taxon>
        <taxon>Dikarya</taxon>
        <taxon>Basidiomycota</taxon>
        <taxon>Agaricomycotina</taxon>
        <taxon>Agaricomycetes</taxon>
        <taxon>Agaricomycetidae</taxon>
        <taxon>Agaricales</taxon>
        <taxon>Pleurotineae</taxon>
        <taxon>Pleurotaceae</taxon>
        <taxon>Pleurotus</taxon>
    </lineage>
</organism>
<reference evidence="2" key="1">
    <citation type="submission" date="2020-11" db="EMBL/GenBank/DDBJ databases">
        <authorList>
            <consortium name="DOE Joint Genome Institute"/>
            <person name="Ahrendt S."/>
            <person name="Riley R."/>
            <person name="Andreopoulos W."/>
            <person name="Labutti K."/>
            <person name="Pangilinan J."/>
            <person name="Ruiz-Duenas F.J."/>
            <person name="Barrasa J.M."/>
            <person name="Sanchez-Garcia M."/>
            <person name="Camarero S."/>
            <person name="Miyauchi S."/>
            <person name="Serrano A."/>
            <person name="Linde D."/>
            <person name="Babiker R."/>
            <person name="Drula E."/>
            <person name="Ayuso-Fernandez I."/>
            <person name="Pacheco R."/>
            <person name="Padilla G."/>
            <person name="Ferreira P."/>
            <person name="Barriuso J."/>
            <person name="Kellner H."/>
            <person name="Castanera R."/>
            <person name="Alfaro M."/>
            <person name="Ramirez L."/>
            <person name="Pisabarro A.G."/>
            <person name="Kuo A."/>
            <person name="Tritt A."/>
            <person name="Lipzen A."/>
            <person name="He G."/>
            <person name="Yan M."/>
            <person name="Ng V."/>
            <person name="Cullen D."/>
            <person name="Martin F."/>
            <person name="Rosso M.-N."/>
            <person name="Henrissat B."/>
            <person name="Hibbett D."/>
            <person name="Martinez A.T."/>
            <person name="Grigoriev I.V."/>
        </authorList>
    </citation>
    <scope>NUCLEOTIDE SEQUENCE</scope>
    <source>
        <strain evidence="2">ATCC 90797</strain>
    </source>
</reference>
<evidence type="ECO:0000313" key="3">
    <source>
        <dbReference type="Proteomes" id="UP000807025"/>
    </source>
</evidence>
<name>A0A9P5ZJM8_PLEER</name>
<evidence type="ECO:0000313" key="2">
    <source>
        <dbReference type="EMBL" id="KAF9489492.1"/>
    </source>
</evidence>
<dbReference type="AlphaFoldDB" id="A0A9P5ZJM8"/>
<dbReference type="EMBL" id="MU154669">
    <property type="protein sequence ID" value="KAF9489492.1"/>
    <property type="molecule type" value="Genomic_DNA"/>
</dbReference>
<keyword evidence="3" id="KW-1185">Reference proteome</keyword>